<protein>
    <submittedName>
        <fullName evidence="2">Helix-turn-helix domain-containing protein</fullName>
    </submittedName>
</protein>
<feature type="domain" description="HTH cro/C1-type" evidence="1">
    <location>
        <begin position="15"/>
        <end position="71"/>
    </location>
</feature>
<dbReference type="Pfam" id="PF01381">
    <property type="entry name" value="HTH_3"/>
    <property type="match status" value="1"/>
</dbReference>
<evidence type="ECO:0000313" key="3">
    <source>
        <dbReference type="Proteomes" id="UP001321492"/>
    </source>
</evidence>
<evidence type="ECO:0000259" key="1">
    <source>
        <dbReference type="PROSITE" id="PS50943"/>
    </source>
</evidence>
<comment type="caution">
    <text evidence="2">The sequence shown here is derived from an EMBL/GenBank/DDBJ whole genome shotgun (WGS) entry which is preliminary data.</text>
</comment>
<evidence type="ECO:0000313" key="2">
    <source>
        <dbReference type="EMBL" id="MDJ1160250.1"/>
    </source>
</evidence>
<dbReference type="InterPro" id="IPR001387">
    <property type="entry name" value="Cro/C1-type_HTH"/>
</dbReference>
<dbReference type="Gene3D" id="1.10.260.40">
    <property type="entry name" value="lambda repressor-like DNA-binding domains"/>
    <property type="match status" value="1"/>
</dbReference>
<accession>A0ABT7ALJ6</accession>
<dbReference type="SUPFAM" id="SSF47413">
    <property type="entry name" value="lambda repressor-like DNA-binding domains"/>
    <property type="match status" value="1"/>
</dbReference>
<name>A0ABT7ALJ6_9HYPH</name>
<dbReference type="Proteomes" id="UP001321492">
    <property type="component" value="Unassembled WGS sequence"/>
</dbReference>
<dbReference type="PROSITE" id="PS50943">
    <property type="entry name" value="HTH_CROC1"/>
    <property type="match status" value="1"/>
</dbReference>
<sequence>MADVARNPKQIGNLIRRARKHRKWSQTQLGERAGLRQETISLIEAGNAATRVDTILAVLAALDLEFRIGPRSKGQAAAIEDMF</sequence>
<dbReference type="CDD" id="cd00093">
    <property type="entry name" value="HTH_XRE"/>
    <property type="match status" value="1"/>
</dbReference>
<proteinExistence type="predicted"/>
<dbReference type="SMART" id="SM00530">
    <property type="entry name" value="HTH_XRE"/>
    <property type="match status" value="1"/>
</dbReference>
<gene>
    <name evidence="2" type="ORF">QNA08_18715</name>
</gene>
<dbReference type="EMBL" id="JASJEV010000023">
    <property type="protein sequence ID" value="MDJ1160250.1"/>
    <property type="molecule type" value="Genomic_DNA"/>
</dbReference>
<keyword evidence="3" id="KW-1185">Reference proteome</keyword>
<organism evidence="2 3">
    <name type="scientific">Chelatococcus albus</name>
    <dbReference type="NCBI Taxonomy" id="3047466"/>
    <lineage>
        <taxon>Bacteria</taxon>
        <taxon>Pseudomonadati</taxon>
        <taxon>Pseudomonadota</taxon>
        <taxon>Alphaproteobacteria</taxon>
        <taxon>Hyphomicrobiales</taxon>
        <taxon>Chelatococcaceae</taxon>
        <taxon>Chelatococcus</taxon>
    </lineage>
</organism>
<dbReference type="RefSeq" id="WP_283742249.1">
    <property type="nucleotide sequence ID" value="NZ_JASJEV010000023.1"/>
</dbReference>
<reference evidence="2 3" key="1">
    <citation type="submission" date="2023-05" db="EMBL/GenBank/DDBJ databases">
        <title>Chelatococcus sp. nov., a moderately thermophilic bacterium isolated from hot spring microbial mat.</title>
        <authorList>
            <person name="Hu C.-J."/>
            <person name="Li W.-J."/>
        </authorList>
    </citation>
    <scope>NUCLEOTIDE SEQUENCE [LARGE SCALE GENOMIC DNA]</scope>
    <source>
        <strain evidence="2 3">SYSU G07232</strain>
    </source>
</reference>
<dbReference type="InterPro" id="IPR010982">
    <property type="entry name" value="Lambda_DNA-bd_dom_sf"/>
</dbReference>